<evidence type="ECO:0000313" key="2">
    <source>
        <dbReference type="EMBL" id="VEN75422.1"/>
    </source>
</evidence>
<organism evidence="2">
    <name type="scientific">uncultured Desulfobacteraceae bacterium</name>
    <dbReference type="NCBI Taxonomy" id="218296"/>
    <lineage>
        <taxon>Bacteria</taxon>
        <taxon>Pseudomonadati</taxon>
        <taxon>Thermodesulfobacteriota</taxon>
        <taxon>Desulfobacteria</taxon>
        <taxon>Desulfobacterales</taxon>
        <taxon>Desulfobacteraceae</taxon>
        <taxon>environmental samples</taxon>
    </lineage>
</organism>
<dbReference type="InterPro" id="IPR012547">
    <property type="entry name" value="PDDEXK_9"/>
</dbReference>
<dbReference type="EMBL" id="CAACVI010000052">
    <property type="protein sequence ID" value="VEN75422.1"/>
    <property type="molecule type" value="Genomic_DNA"/>
</dbReference>
<dbReference type="PANTHER" id="PTHR34825">
    <property type="entry name" value="CONSERVED PROTEIN, WITH A WEAK D-GALACTARATE DEHYDRATASE/ALTRONATE HYDROLASE DOMAIN"/>
    <property type="match status" value="1"/>
</dbReference>
<reference evidence="2" key="1">
    <citation type="submission" date="2019-01" db="EMBL/GenBank/DDBJ databases">
        <authorList>
            <consortium name="Genoscope - CEA"/>
            <person name="William W."/>
        </authorList>
    </citation>
    <scope>NUCLEOTIDE SEQUENCE</scope>
    <source>
        <strain evidence="2">CR-1</strain>
    </source>
</reference>
<name>A0A484HJP5_9BACT</name>
<dbReference type="AlphaFoldDB" id="A0A484HJP5"/>
<dbReference type="Pfam" id="PF09820">
    <property type="entry name" value="AAA-ATPase_like"/>
    <property type="match status" value="1"/>
</dbReference>
<gene>
    <name evidence="2" type="ORF">EPICR_90017</name>
</gene>
<sequence>MEETLKNPTRPRAEKNYPASPVGISDFERIVGEGYYYIDKTLLAREIWEAGQIILITRPRRFGKTLNMDMLRCFFEKRSKSRRHLFENLEIGQHPEYMALQGTFPVIWLSFKDIEAGDWESCFKAVKWRVREEYKRHEPELSGALDDYYQKQFRSILDDTGDEVDFESSIQWLSKFLSDVSGKRALVLIDEYDIPIQTAQKNGYYDRAVSFFRNMLARALKDNPCVEKGVLTGVLRIARESLFSGLNNLDVFSILDEKFSDKFGFTDSEVDRTLAYFGLGDRKDTVERWYDGYSMAGTRVYNPWSIINFLEKRKTKPYWINTSDNALVYDLIQRAEPVIQRKWEALLSGRAIRGVIDENIVFSNLHDSVDALWTVLFFSGYLTVESAVDESLHEYRLKLPNLEVKECFKSSVQRWIRSAGGADHLDRLPEALADGDGETFRKSLQNLAETVLSFHDMGGDEPERVWHVFVLGMLVRLEKTHRIRSNRESGLGRYDIMLIPRRPEGPGVVLEFKKLRKNEEPKRALQRAFEQMDEKKYAAELDDFNAGRKIAFAVAARGKRVWVDKREWGGEAVWG</sequence>
<accession>A0A484HJP5</accession>
<protein>
    <recommendedName>
        <fullName evidence="1">AAA-ATPase-like domain-containing protein</fullName>
    </recommendedName>
</protein>
<dbReference type="Pfam" id="PF08011">
    <property type="entry name" value="PDDEXK_9"/>
    <property type="match status" value="1"/>
</dbReference>
<dbReference type="PANTHER" id="PTHR34825:SF1">
    <property type="entry name" value="AAA-ATPASE-LIKE DOMAIN-CONTAINING PROTEIN"/>
    <property type="match status" value="1"/>
</dbReference>
<feature type="domain" description="AAA-ATPase-like" evidence="1">
    <location>
        <begin position="21"/>
        <end position="243"/>
    </location>
</feature>
<proteinExistence type="predicted"/>
<dbReference type="InterPro" id="IPR018631">
    <property type="entry name" value="AAA-ATPase-like_dom"/>
</dbReference>
<evidence type="ECO:0000259" key="1">
    <source>
        <dbReference type="Pfam" id="PF09820"/>
    </source>
</evidence>